<evidence type="ECO:0000256" key="1">
    <source>
        <dbReference type="ARBA" id="ARBA00022603"/>
    </source>
</evidence>
<evidence type="ECO:0000256" key="3">
    <source>
        <dbReference type="ARBA" id="ARBA00022688"/>
    </source>
</evidence>
<dbReference type="UniPathway" id="UPA00232"/>
<sequence length="246" mass="26083">MTNASHLNDSTIIGAEAAHFGKMASDWWDPKGSSAMLHRLNPPRLRYIREQIDLHWDADGQGFTPLKGKRALDVGCGAGLLCEPLARLGAEVTGLDAAPENVAVAAAHAAQSGLEIHYRAGSVEGLAGETFDLVTSLEVIEHVADPARFVRGLADALAPGGLMILSTPNRTPLSRLALITLAEGTGTIPKGTHDWSKFLTPDELTALLTDVGLTVRDVRGLSFSPTKGFMVSDSTALDYFVTATRA</sequence>
<dbReference type="PANTHER" id="PTHR43464:SF19">
    <property type="entry name" value="UBIQUINONE BIOSYNTHESIS O-METHYLTRANSFERASE, MITOCHONDRIAL"/>
    <property type="match status" value="1"/>
</dbReference>
<feature type="binding site" evidence="5">
    <location>
        <position position="44"/>
    </location>
    <ligand>
        <name>S-adenosyl-L-methionine</name>
        <dbReference type="ChEBI" id="CHEBI:59789"/>
    </ligand>
</feature>
<dbReference type="NCBIfam" id="TIGR01983">
    <property type="entry name" value="UbiG"/>
    <property type="match status" value="1"/>
</dbReference>
<organism evidence="6 7">
    <name type="scientific">Sphingomonas paucimobilis NBRC 13935</name>
    <dbReference type="NCBI Taxonomy" id="1219050"/>
    <lineage>
        <taxon>Bacteria</taxon>
        <taxon>Pseudomonadati</taxon>
        <taxon>Pseudomonadota</taxon>
        <taxon>Alphaproteobacteria</taxon>
        <taxon>Sphingomonadales</taxon>
        <taxon>Sphingomonadaceae</taxon>
        <taxon>Sphingomonas</taxon>
    </lineage>
</organism>
<dbReference type="GO" id="GO:0102208">
    <property type="term" value="F:2-polyprenyl-6-hydroxyphenol methylase activity"/>
    <property type="evidence" value="ECO:0007669"/>
    <property type="project" value="UniProtKB-EC"/>
</dbReference>
<gene>
    <name evidence="5 6" type="primary">ubiG</name>
    <name evidence="6" type="ORF">SP6_57_00310</name>
</gene>
<reference evidence="6 7" key="1">
    <citation type="submission" date="2014-08" db="EMBL/GenBank/DDBJ databases">
        <title>Whole genome shotgun sequence of Sphingomonas paucimobilis NBRC 13935.</title>
        <authorList>
            <person name="Hosoyama A."/>
            <person name="Hashimoto M."/>
            <person name="Hosoyama Y."/>
            <person name="Noguchi M."/>
            <person name="Uohara A."/>
            <person name="Ohji S."/>
            <person name="Katano-Makiyama Y."/>
            <person name="Ichikawa N."/>
            <person name="Kimura A."/>
            <person name="Yamazoe A."/>
            <person name="Fujita N."/>
        </authorList>
    </citation>
    <scope>NUCLEOTIDE SEQUENCE [LARGE SCALE GENOMIC DNA]</scope>
    <source>
        <strain evidence="6 7">NBRC 13935</strain>
    </source>
</reference>
<evidence type="ECO:0000256" key="2">
    <source>
        <dbReference type="ARBA" id="ARBA00022679"/>
    </source>
</evidence>
<dbReference type="InterPro" id="IPR010233">
    <property type="entry name" value="UbiG_MeTrfase"/>
</dbReference>
<dbReference type="Gene3D" id="3.40.50.150">
    <property type="entry name" value="Vaccinia Virus protein VP39"/>
    <property type="match status" value="1"/>
</dbReference>
<dbReference type="EMBL" id="BBJS01000057">
    <property type="protein sequence ID" value="GAN15413.1"/>
    <property type="molecule type" value="Genomic_DNA"/>
</dbReference>
<evidence type="ECO:0000313" key="7">
    <source>
        <dbReference type="Proteomes" id="UP000032025"/>
    </source>
</evidence>
<protein>
    <recommendedName>
        <fullName evidence="5">Ubiquinone biosynthesis O-methyltransferase</fullName>
    </recommendedName>
    <alternativeName>
        <fullName evidence="5">2-polyprenyl-6-hydroxyphenol methylase</fullName>
        <ecNumber evidence="5">2.1.1.222</ecNumber>
    </alternativeName>
    <alternativeName>
        <fullName evidence="5">3-demethylubiquinone 3-O-methyltransferase</fullName>
        <ecNumber evidence="5">2.1.1.64</ecNumber>
    </alternativeName>
</protein>
<dbReference type="CDD" id="cd02440">
    <property type="entry name" value="AdoMet_MTases"/>
    <property type="match status" value="1"/>
</dbReference>
<evidence type="ECO:0000256" key="5">
    <source>
        <dbReference type="HAMAP-Rule" id="MF_00472"/>
    </source>
</evidence>
<dbReference type="EC" id="2.1.1.64" evidence="5"/>
<keyword evidence="1 5" id="KW-0489">Methyltransferase</keyword>
<dbReference type="GO" id="GO:0032259">
    <property type="term" value="P:methylation"/>
    <property type="evidence" value="ECO:0007669"/>
    <property type="project" value="UniProtKB-KW"/>
</dbReference>
<dbReference type="Proteomes" id="UP000032025">
    <property type="component" value="Unassembled WGS sequence"/>
</dbReference>
<comment type="similarity">
    <text evidence="5">Belongs to the methyltransferase superfamily. UbiG/COQ3 family.</text>
</comment>
<dbReference type="InterPro" id="IPR029063">
    <property type="entry name" value="SAM-dependent_MTases_sf"/>
</dbReference>
<dbReference type="HAMAP" id="MF_00472">
    <property type="entry name" value="UbiG"/>
    <property type="match status" value="1"/>
</dbReference>
<comment type="pathway">
    <text evidence="5">Cofactor biosynthesis; ubiquinone biosynthesis.</text>
</comment>
<dbReference type="RefSeq" id="WP_082052556.1">
    <property type="nucleotide sequence ID" value="NZ_BBJS01000057.1"/>
</dbReference>
<name>A0A0C9NL81_SPHPI</name>
<dbReference type="PANTHER" id="PTHR43464">
    <property type="entry name" value="METHYLTRANSFERASE"/>
    <property type="match status" value="1"/>
</dbReference>
<comment type="function">
    <text evidence="5">O-methyltransferase that catalyzes the 2 O-methylation steps in the ubiquinone biosynthetic pathway.</text>
</comment>
<dbReference type="GO" id="GO:0061542">
    <property type="term" value="F:3-demethylubiquinol 3-O-methyltransferase activity"/>
    <property type="evidence" value="ECO:0007669"/>
    <property type="project" value="UniProtKB-UniRule"/>
</dbReference>
<feature type="binding site" evidence="5">
    <location>
        <position position="75"/>
    </location>
    <ligand>
        <name>S-adenosyl-L-methionine</name>
        <dbReference type="ChEBI" id="CHEBI:59789"/>
    </ligand>
</feature>
<dbReference type="SUPFAM" id="SSF53335">
    <property type="entry name" value="S-adenosyl-L-methionine-dependent methyltransferases"/>
    <property type="match status" value="1"/>
</dbReference>
<keyword evidence="7" id="KW-1185">Reference proteome</keyword>
<comment type="caution">
    <text evidence="6">The sequence shown here is derived from an EMBL/GenBank/DDBJ whole genome shotgun (WGS) entry which is preliminary data.</text>
</comment>
<keyword evidence="3 5" id="KW-0831">Ubiquinone biosynthesis</keyword>
<dbReference type="EC" id="2.1.1.222" evidence="5"/>
<dbReference type="AlphaFoldDB" id="A0A0C9NL81"/>
<accession>A0A0C9NL81</accession>
<feature type="binding site" evidence="5">
    <location>
        <position position="96"/>
    </location>
    <ligand>
        <name>S-adenosyl-L-methionine</name>
        <dbReference type="ChEBI" id="CHEBI:59789"/>
    </ligand>
</feature>
<evidence type="ECO:0000256" key="4">
    <source>
        <dbReference type="ARBA" id="ARBA00022691"/>
    </source>
</evidence>
<dbReference type="Pfam" id="PF13489">
    <property type="entry name" value="Methyltransf_23"/>
    <property type="match status" value="1"/>
</dbReference>
<evidence type="ECO:0000313" key="6">
    <source>
        <dbReference type="EMBL" id="GAN15413.1"/>
    </source>
</evidence>
<comment type="catalytic activity">
    <reaction evidence="5">
        <text>a 3-(all-trans-polyprenyl)benzene-1,2-diol + S-adenosyl-L-methionine = a 2-methoxy-6-(all-trans-polyprenyl)phenol + S-adenosyl-L-homocysteine + H(+)</text>
        <dbReference type="Rhea" id="RHEA:31411"/>
        <dbReference type="Rhea" id="RHEA-COMP:9550"/>
        <dbReference type="Rhea" id="RHEA-COMP:9551"/>
        <dbReference type="ChEBI" id="CHEBI:15378"/>
        <dbReference type="ChEBI" id="CHEBI:57856"/>
        <dbReference type="ChEBI" id="CHEBI:59789"/>
        <dbReference type="ChEBI" id="CHEBI:62729"/>
        <dbReference type="ChEBI" id="CHEBI:62731"/>
        <dbReference type="EC" id="2.1.1.222"/>
    </reaction>
</comment>
<feature type="binding site" evidence="5">
    <location>
        <position position="137"/>
    </location>
    <ligand>
        <name>S-adenosyl-L-methionine</name>
        <dbReference type="ChEBI" id="CHEBI:59789"/>
    </ligand>
</feature>
<proteinExistence type="inferred from homology"/>
<comment type="catalytic activity">
    <reaction evidence="5">
        <text>a 3-demethylubiquinol + S-adenosyl-L-methionine = a ubiquinol + S-adenosyl-L-homocysteine + H(+)</text>
        <dbReference type="Rhea" id="RHEA:44380"/>
        <dbReference type="Rhea" id="RHEA-COMP:9566"/>
        <dbReference type="Rhea" id="RHEA-COMP:10914"/>
        <dbReference type="ChEBI" id="CHEBI:15378"/>
        <dbReference type="ChEBI" id="CHEBI:17976"/>
        <dbReference type="ChEBI" id="CHEBI:57856"/>
        <dbReference type="ChEBI" id="CHEBI:59789"/>
        <dbReference type="ChEBI" id="CHEBI:84422"/>
        <dbReference type="EC" id="2.1.1.64"/>
    </reaction>
</comment>
<dbReference type="GO" id="GO:0010420">
    <property type="term" value="F:polyprenyldihydroxybenzoate methyltransferase activity"/>
    <property type="evidence" value="ECO:0007669"/>
    <property type="project" value="InterPro"/>
</dbReference>
<keyword evidence="2 5" id="KW-0808">Transferase</keyword>
<keyword evidence="4 5" id="KW-0949">S-adenosyl-L-methionine</keyword>